<feature type="domain" description="Ribbon-helix-helix protein CopG" evidence="1">
    <location>
        <begin position="2"/>
        <end position="37"/>
    </location>
</feature>
<evidence type="ECO:0000259" key="1">
    <source>
        <dbReference type="Pfam" id="PF01402"/>
    </source>
</evidence>
<dbReference type="InterPro" id="IPR013321">
    <property type="entry name" value="Arc_rbn_hlx_hlx"/>
</dbReference>
<dbReference type="Pfam" id="PF01402">
    <property type="entry name" value="RHH_1"/>
    <property type="match status" value="1"/>
</dbReference>
<dbReference type="Proteomes" id="UP000504882">
    <property type="component" value="Unassembled WGS sequence"/>
</dbReference>
<dbReference type="EMBL" id="SMNA01000005">
    <property type="protein sequence ID" value="TDE94002.1"/>
    <property type="molecule type" value="Genomic_DNA"/>
</dbReference>
<dbReference type="InterPro" id="IPR002145">
    <property type="entry name" value="CopG"/>
</dbReference>
<dbReference type="CDD" id="cd22231">
    <property type="entry name" value="RHH_NikR_HicB-like"/>
    <property type="match status" value="1"/>
</dbReference>
<comment type="caution">
    <text evidence="2">The sequence shown here is derived from an EMBL/GenBank/DDBJ whole genome shotgun (WGS) entry which is preliminary data.</text>
</comment>
<name>A0ABY2E300_9MICO</name>
<dbReference type="Gene3D" id="1.10.1220.10">
    <property type="entry name" value="Met repressor-like"/>
    <property type="match status" value="1"/>
</dbReference>
<evidence type="ECO:0000313" key="3">
    <source>
        <dbReference type="Proteomes" id="UP000504882"/>
    </source>
</evidence>
<dbReference type="SUPFAM" id="SSF47598">
    <property type="entry name" value="Ribbon-helix-helix"/>
    <property type="match status" value="1"/>
</dbReference>
<protein>
    <submittedName>
        <fullName evidence="2">Ribbon-helix-helix protein, CopG family</fullName>
    </submittedName>
</protein>
<keyword evidence="3" id="KW-1185">Reference proteome</keyword>
<organism evidence="2 3">
    <name type="scientific">Occultella glacieicola</name>
    <dbReference type="NCBI Taxonomy" id="2518684"/>
    <lineage>
        <taxon>Bacteria</taxon>
        <taxon>Bacillati</taxon>
        <taxon>Actinomycetota</taxon>
        <taxon>Actinomycetes</taxon>
        <taxon>Micrococcales</taxon>
        <taxon>Ruaniaceae</taxon>
        <taxon>Occultella</taxon>
    </lineage>
</organism>
<reference evidence="2 3" key="1">
    <citation type="submission" date="2019-03" db="EMBL/GenBank/DDBJ databases">
        <title>Genomic features of bacteria from cold environments.</title>
        <authorList>
            <person name="Shen L."/>
        </authorList>
    </citation>
    <scope>NUCLEOTIDE SEQUENCE [LARGE SCALE GENOMIC DNA]</scope>
    <source>
        <strain evidence="3">T3246-1</strain>
    </source>
</reference>
<accession>A0ABY2E300</accession>
<dbReference type="RefSeq" id="WP_133107728.1">
    <property type="nucleotide sequence ID" value="NZ_SMNA01000005.1"/>
</dbReference>
<dbReference type="InterPro" id="IPR010985">
    <property type="entry name" value="Ribbon_hlx_hlx"/>
</dbReference>
<gene>
    <name evidence="2" type="ORF">EXU48_11105</name>
</gene>
<evidence type="ECO:0000313" key="2">
    <source>
        <dbReference type="EMBL" id="TDE94002.1"/>
    </source>
</evidence>
<sequence>MKLSVSLTDDDVARLDAHARAVGLKSRSAALQDAIRRLGDPGLEDAYADAWDEWEASGDAAAWESTGADGLTSAAR</sequence>
<proteinExistence type="predicted"/>